<feature type="disulfide bond" evidence="1">
    <location>
        <begin position="213"/>
        <end position="230"/>
    </location>
</feature>
<comment type="caution">
    <text evidence="5">The sequence shown here is derived from an EMBL/GenBank/DDBJ whole genome shotgun (WGS) entry which is preliminary data.</text>
</comment>
<dbReference type="AlphaFoldDB" id="A0A8J1YA76"/>
<comment type="caution">
    <text evidence="1">Lacks conserved residue(s) required for the propagation of feature annotation.</text>
</comment>
<evidence type="ECO:0000256" key="2">
    <source>
        <dbReference type="PROSITE-ProRule" id="PRU00302"/>
    </source>
</evidence>
<protein>
    <submittedName>
        <fullName evidence="5">Uncharacterized protein</fullName>
    </submittedName>
</protein>
<dbReference type="SUPFAM" id="SSF57535">
    <property type="entry name" value="Complement control module/SCR domain"/>
    <property type="match status" value="2"/>
</dbReference>
<dbReference type="PROSITE" id="PS50923">
    <property type="entry name" value="SUSHI"/>
    <property type="match status" value="2"/>
</dbReference>
<dbReference type="SUPFAM" id="SSF57196">
    <property type="entry name" value="EGF/Laminin"/>
    <property type="match status" value="1"/>
</dbReference>
<dbReference type="PROSITE" id="PS00022">
    <property type="entry name" value="EGF_1"/>
    <property type="match status" value="2"/>
</dbReference>
<gene>
    <name evidence="5" type="ORF">OFUS_LOCUS393</name>
</gene>
<evidence type="ECO:0000313" key="6">
    <source>
        <dbReference type="Proteomes" id="UP000749559"/>
    </source>
</evidence>
<proteinExistence type="predicted"/>
<dbReference type="EMBL" id="CAIIXF020000001">
    <property type="protein sequence ID" value="CAH1772668.1"/>
    <property type="molecule type" value="Genomic_DNA"/>
</dbReference>
<dbReference type="OrthoDB" id="382013at2759"/>
<feature type="signal peptide" evidence="4">
    <location>
        <begin position="1"/>
        <end position="19"/>
    </location>
</feature>
<keyword evidence="1" id="KW-1015">Disulfide bond</keyword>
<evidence type="ECO:0000256" key="3">
    <source>
        <dbReference type="SAM" id="MobiDB-lite"/>
    </source>
</evidence>
<feature type="compositionally biased region" description="Basic and acidic residues" evidence="3">
    <location>
        <begin position="111"/>
        <end position="120"/>
    </location>
</feature>
<dbReference type="InterPro" id="IPR035976">
    <property type="entry name" value="Sushi/SCR/CCP_sf"/>
</dbReference>
<dbReference type="SMART" id="SM00032">
    <property type="entry name" value="CCP"/>
    <property type="match status" value="2"/>
</dbReference>
<sequence>MELKGLYTVTLALVHIVLGVAVQTKCKCGKPPPIKQGSIKLSDGNNCRSIATYTCKNSERRPIPRRTLKCRTNGQWHTGDIKVVKCKKQKQKKQPTIPDNAVKPQQTAIDPPRESLPNEKMSDTVQGFFGRDCEKGCKIPVTPRNGRIVSTTNLAEPENRLCADVVFFQCRENYRLHPINGSSIKCDDSETNRWSDYPPLCIPESCASKQHMCQHGGKCIIDGEGSFYHCMCPIGTRGDFCEFGAPSDNPCDGYKCVKGVCKIDRNGEAYCKCTNEHAGSVCPLSRILNALSTDTDPGK</sequence>
<feature type="chain" id="PRO_5043859895" evidence="4">
    <location>
        <begin position="20"/>
        <end position="299"/>
    </location>
</feature>
<dbReference type="Proteomes" id="UP000749559">
    <property type="component" value="Unassembled WGS sequence"/>
</dbReference>
<dbReference type="Gene3D" id="2.10.70.10">
    <property type="entry name" value="Complement Module, domain 1"/>
    <property type="match status" value="2"/>
</dbReference>
<feature type="disulfide bond" evidence="1">
    <location>
        <begin position="232"/>
        <end position="241"/>
    </location>
</feature>
<dbReference type="CDD" id="cd00033">
    <property type="entry name" value="CCP"/>
    <property type="match status" value="1"/>
</dbReference>
<organism evidence="5 6">
    <name type="scientific">Owenia fusiformis</name>
    <name type="common">Polychaete worm</name>
    <dbReference type="NCBI Taxonomy" id="6347"/>
    <lineage>
        <taxon>Eukaryota</taxon>
        <taxon>Metazoa</taxon>
        <taxon>Spiralia</taxon>
        <taxon>Lophotrochozoa</taxon>
        <taxon>Annelida</taxon>
        <taxon>Polychaeta</taxon>
        <taxon>Sedentaria</taxon>
        <taxon>Canalipalpata</taxon>
        <taxon>Sabellida</taxon>
        <taxon>Oweniida</taxon>
        <taxon>Oweniidae</taxon>
        <taxon>Owenia</taxon>
    </lineage>
</organism>
<keyword evidence="1" id="KW-0245">EGF-like domain</keyword>
<dbReference type="InterPro" id="IPR000436">
    <property type="entry name" value="Sushi_SCR_CCP_dom"/>
</dbReference>
<reference evidence="5" key="1">
    <citation type="submission" date="2022-03" db="EMBL/GenBank/DDBJ databases">
        <authorList>
            <person name="Martin C."/>
        </authorList>
    </citation>
    <scope>NUCLEOTIDE SEQUENCE</scope>
</reference>
<dbReference type="InterPro" id="IPR000742">
    <property type="entry name" value="EGF"/>
</dbReference>
<keyword evidence="4" id="KW-0732">Signal</keyword>
<evidence type="ECO:0000256" key="1">
    <source>
        <dbReference type="PROSITE-ProRule" id="PRU00076"/>
    </source>
</evidence>
<evidence type="ECO:0000313" key="5">
    <source>
        <dbReference type="EMBL" id="CAH1772668.1"/>
    </source>
</evidence>
<dbReference type="Gene3D" id="2.10.25.10">
    <property type="entry name" value="Laminin"/>
    <property type="match status" value="1"/>
</dbReference>
<feature type="region of interest" description="Disordered" evidence="3">
    <location>
        <begin position="88"/>
        <end position="120"/>
    </location>
</feature>
<keyword evidence="2" id="KW-0768">Sushi</keyword>
<name>A0A8J1YA76_OWEFU</name>
<accession>A0A8J1YA76</accession>
<evidence type="ECO:0000256" key="4">
    <source>
        <dbReference type="SAM" id="SignalP"/>
    </source>
</evidence>
<dbReference type="Pfam" id="PF00008">
    <property type="entry name" value="EGF"/>
    <property type="match status" value="1"/>
</dbReference>
<dbReference type="SMART" id="SM00181">
    <property type="entry name" value="EGF"/>
    <property type="match status" value="2"/>
</dbReference>
<keyword evidence="6" id="KW-1185">Reference proteome</keyword>
<dbReference type="PROSITE" id="PS50026">
    <property type="entry name" value="EGF_3"/>
    <property type="match status" value="1"/>
</dbReference>
<dbReference type="CDD" id="cd00054">
    <property type="entry name" value="EGF_CA"/>
    <property type="match status" value="1"/>
</dbReference>